<dbReference type="CDD" id="cd07185">
    <property type="entry name" value="OmpA_C-like"/>
    <property type="match status" value="1"/>
</dbReference>
<gene>
    <name evidence="5" type="primary">tssL</name>
    <name evidence="5" type="ORF">J1C48_08765</name>
</gene>
<dbReference type="InterPro" id="IPR017733">
    <property type="entry name" value="OmpA-like_dom_proteobacteria"/>
</dbReference>
<dbReference type="Pfam" id="PF00691">
    <property type="entry name" value="OmpA"/>
    <property type="match status" value="1"/>
</dbReference>
<evidence type="ECO:0000256" key="1">
    <source>
        <dbReference type="PROSITE-ProRule" id="PRU00473"/>
    </source>
</evidence>
<comment type="caution">
    <text evidence="5">The sequence shown here is derived from an EMBL/GenBank/DDBJ whole genome shotgun (WGS) entry which is preliminary data.</text>
</comment>
<accession>A0A939FW85</accession>
<feature type="transmembrane region" description="Helical" evidence="3">
    <location>
        <begin position="257"/>
        <end position="280"/>
    </location>
</feature>
<dbReference type="PANTHER" id="PTHR30329">
    <property type="entry name" value="STATOR ELEMENT OF FLAGELLAR MOTOR COMPLEX"/>
    <property type="match status" value="1"/>
</dbReference>
<name>A0A939FW85_9HYPH</name>
<dbReference type="Gene3D" id="3.30.1330.60">
    <property type="entry name" value="OmpA-like domain"/>
    <property type="match status" value="1"/>
</dbReference>
<dbReference type="InterPro" id="IPR036737">
    <property type="entry name" value="OmpA-like_sf"/>
</dbReference>
<keyword evidence="3" id="KW-1133">Transmembrane helix</keyword>
<organism evidence="5 6">
    <name type="scientific">Jiella flava</name>
    <dbReference type="NCBI Taxonomy" id="2816857"/>
    <lineage>
        <taxon>Bacteria</taxon>
        <taxon>Pseudomonadati</taxon>
        <taxon>Pseudomonadota</taxon>
        <taxon>Alphaproteobacteria</taxon>
        <taxon>Hyphomicrobiales</taxon>
        <taxon>Aurantimonadaceae</taxon>
        <taxon>Jiella</taxon>
    </lineage>
</organism>
<dbReference type="AlphaFoldDB" id="A0A939FW85"/>
<dbReference type="NCBIfam" id="NF038228">
    <property type="entry name" value="IcmH_DotU_IVB"/>
    <property type="match status" value="1"/>
</dbReference>
<feature type="compositionally biased region" description="Pro residues" evidence="2">
    <location>
        <begin position="322"/>
        <end position="334"/>
    </location>
</feature>
<feature type="domain" description="OmpA-like" evidence="4">
    <location>
        <begin position="366"/>
        <end position="485"/>
    </location>
</feature>
<feature type="compositionally biased region" description="Polar residues" evidence="2">
    <location>
        <begin position="1"/>
        <end position="15"/>
    </location>
</feature>
<feature type="region of interest" description="Disordered" evidence="2">
    <location>
        <begin position="1"/>
        <end position="56"/>
    </location>
</feature>
<feature type="region of interest" description="Disordered" evidence="2">
    <location>
        <begin position="298"/>
        <end position="338"/>
    </location>
</feature>
<dbReference type="InterPro" id="IPR006665">
    <property type="entry name" value="OmpA-like"/>
</dbReference>
<keyword evidence="6" id="KW-1185">Reference proteome</keyword>
<dbReference type="Proteomes" id="UP000664122">
    <property type="component" value="Unassembled WGS sequence"/>
</dbReference>
<protein>
    <submittedName>
        <fullName evidence="5">Type VI secretion system protein TssL, long form</fullName>
    </submittedName>
</protein>
<feature type="compositionally biased region" description="Low complexity" evidence="2">
    <location>
        <begin position="494"/>
        <end position="509"/>
    </location>
</feature>
<dbReference type="NCBIfam" id="TIGR03350">
    <property type="entry name" value="type_VI_ompA"/>
    <property type="match status" value="1"/>
</dbReference>
<evidence type="ECO:0000313" key="6">
    <source>
        <dbReference type="Proteomes" id="UP000664122"/>
    </source>
</evidence>
<feature type="region of interest" description="Disordered" evidence="2">
    <location>
        <begin position="492"/>
        <end position="550"/>
    </location>
</feature>
<dbReference type="SUPFAM" id="SSF103088">
    <property type="entry name" value="OmpA-like"/>
    <property type="match status" value="1"/>
</dbReference>
<keyword evidence="1 3" id="KW-0472">Membrane</keyword>
<dbReference type="PANTHER" id="PTHR30329:SF19">
    <property type="entry name" value="OUTER MEMBRANE PROTEIN, OMPA FAMILY"/>
    <property type="match status" value="1"/>
</dbReference>
<dbReference type="InterPro" id="IPR050330">
    <property type="entry name" value="Bact_OuterMem_StrucFunc"/>
</dbReference>
<feature type="compositionally biased region" description="Pro residues" evidence="2">
    <location>
        <begin position="302"/>
        <end position="311"/>
    </location>
</feature>
<evidence type="ECO:0000256" key="2">
    <source>
        <dbReference type="SAM" id="MobiDB-lite"/>
    </source>
</evidence>
<dbReference type="PROSITE" id="PS51123">
    <property type="entry name" value="OMPA_2"/>
    <property type="match status" value="1"/>
</dbReference>
<dbReference type="RefSeq" id="WP_207257457.1">
    <property type="nucleotide sequence ID" value="NZ_JAFMPP010000006.1"/>
</dbReference>
<proteinExistence type="predicted"/>
<dbReference type="Pfam" id="PF09850">
    <property type="entry name" value="DotU"/>
    <property type="match status" value="1"/>
</dbReference>
<evidence type="ECO:0000259" key="4">
    <source>
        <dbReference type="PROSITE" id="PS51123"/>
    </source>
</evidence>
<evidence type="ECO:0000256" key="3">
    <source>
        <dbReference type="SAM" id="Phobius"/>
    </source>
</evidence>
<dbReference type="InterPro" id="IPR038522">
    <property type="entry name" value="T4/T6SS_DotU_sf"/>
</dbReference>
<dbReference type="InterPro" id="IPR017732">
    <property type="entry name" value="T4/T6SS_DotU"/>
</dbReference>
<feature type="compositionally biased region" description="Basic and acidic residues" evidence="2">
    <location>
        <begin position="18"/>
        <end position="29"/>
    </location>
</feature>
<dbReference type="GO" id="GO:0016020">
    <property type="term" value="C:membrane"/>
    <property type="evidence" value="ECO:0007669"/>
    <property type="project" value="UniProtKB-UniRule"/>
</dbReference>
<sequence>MSATFPPTGDRTTLGSDDDLRTKDQRAPEVFDDLVESAPPFADGPPMAAPQRPQGGGWSPEVLLRSFRFGGSEVPVIVASAAPLLNLAHELRQRGSAPNIEELRPTVIEAVRRYERDLASARISPERARAAHYVICATIDDVILAQPWGERIAWARQGLVSTFHMDVTGGDRVFDLLDHFHQSPGANKDLLLLIYLCISLAFEGRTRVSARGALELERIRESLYRTLLGQFGVFERELSPHWRGVNARHKPLRTATVLWTLLALLALILGIGYLFFLIGLNRASDGTFSALASLPPNQAPSLAPPPPPPAPKVETVKAAPKTAPPPPKPTPPAKPQVSDLEKRLKNLMAFLQPEVEKGLVGLSNANGRLLVRISNAGLFDTGSADVNPKFQGLLQRIGGALASEDFKAVVVGYTDNVPIHTPEFPSNYDLSKARAKAVGDVLSQFTGPGQVTTEGRADSDPIASNDTPEGREKNRRTEILVMTDAANRLENSGAQAMGAPAPQQPAATAIPDLKGAQTALPEPSTRDAAPAAAPVKPTPTVPPASQGSAQ</sequence>
<evidence type="ECO:0000313" key="5">
    <source>
        <dbReference type="EMBL" id="MBO0662667.1"/>
    </source>
</evidence>
<reference evidence="5" key="1">
    <citation type="submission" date="2021-03" db="EMBL/GenBank/DDBJ databases">
        <title>Whole genome sequence of Jiella sp. CQZ9-1.</title>
        <authorList>
            <person name="Tuo L."/>
        </authorList>
    </citation>
    <scope>NUCLEOTIDE SEQUENCE</scope>
    <source>
        <strain evidence="5">CQZ9-1</strain>
    </source>
</reference>
<dbReference type="NCBIfam" id="TIGR03349">
    <property type="entry name" value="IV_VI_DotU"/>
    <property type="match status" value="1"/>
</dbReference>
<dbReference type="EMBL" id="JAFMPP010000006">
    <property type="protein sequence ID" value="MBO0662667.1"/>
    <property type="molecule type" value="Genomic_DNA"/>
</dbReference>
<keyword evidence="3" id="KW-0812">Transmembrane</keyword>
<feature type="compositionally biased region" description="Basic and acidic residues" evidence="2">
    <location>
        <begin position="468"/>
        <end position="477"/>
    </location>
</feature>
<dbReference type="Gene3D" id="1.25.40.590">
    <property type="entry name" value="Type IV / VI secretion system, DotU"/>
    <property type="match status" value="1"/>
</dbReference>
<feature type="region of interest" description="Disordered" evidence="2">
    <location>
        <begin position="445"/>
        <end position="477"/>
    </location>
</feature>